<dbReference type="InterPro" id="IPR051909">
    <property type="entry name" value="MFP_Cation_Efflux"/>
</dbReference>
<dbReference type="Gene3D" id="2.40.30.170">
    <property type="match status" value="1"/>
</dbReference>
<dbReference type="GO" id="GO:0060003">
    <property type="term" value="P:copper ion export"/>
    <property type="evidence" value="ECO:0007669"/>
    <property type="project" value="TreeGrafter"/>
</dbReference>
<dbReference type="PANTHER" id="PTHR30097">
    <property type="entry name" value="CATION EFFLUX SYSTEM PROTEIN CUSB"/>
    <property type="match status" value="1"/>
</dbReference>
<geneLocation type="plasmid" evidence="2 3">
    <name>unnamed5</name>
</geneLocation>
<keyword evidence="2" id="KW-0614">Plasmid</keyword>
<dbReference type="Gene3D" id="2.40.50.100">
    <property type="match status" value="1"/>
</dbReference>
<dbReference type="GO" id="GO:0015679">
    <property type="term" value="P:plasma membrane copper ion transport"/>
    <property type="evidence" value="ECO:0007669"/>
    <property type="project" value="TreeGrafter"/>
</dbReference>
<dbReference type="Proteomes" id="UP000664904">
    <property type="component" value="Plasmid unnamed5"/>
</dbReference>
<gene>
    <name evidence="2" type="ORF">J5O05_21050</name>
</gene>
<evidence type="ECO:0000313" key="2">
    <source>
        <dbReference type="EMBL" id="QTH73268.1"/>
    </source>
</evidence>
<dbReference type="KEGG" id="pxi:J5O05_21050"/>
<keyword evidence="3" id="KW-1185">Reference proteome</keyword>
<dbReference type="RefSeq" id="WP_208844887.1">
    <property type="nucleotide sequence ID" value="NZ_CP072135.1"/>
</dbReference>
<evidence type="ECO:0000313" key="3">
    <source>
        <dbReference type="Proteomes" id="UP000664904"/>
    </source>
</evidence>
<keyword evidence="1" id="KW-0813">Transport</keyword>
<organism evidence="2 3">
    <name type="scientific">Pseudoalteromonas xiamenensis</name>
    <dbReference type="NCBI Taxonomy" id="882626"/>
    <lineage>
        <taxon>Bacteria</taxon>
        <taxon>Pseudomonadati</taxon>
        <taxon>Pseudomonadota</taxon>
        <taxon>Gammaproteobacteria</taxon>
        <taxon>Alteromonadales</taxon>
        <taxon>Pseudoalteromonadaceae</taxon>
        <taxon>Pseudoalteromonas</taxon>
    </lineage>
</organism>
<proteinExistence type="predicted"/>
<protein>
    <submittedName>
        <fullName evidence="2">HlyD family efflux transporter periplasmic adaptor subunit</fullName>
    </submittedName>
</protein>
<dbReference type="PANTHER" id="PTHR30097:SF4">
    <property type="entry name" value="SLR6042 PROTEIN"/>
    <property type="match status" value="1"/>
</dbReference>
<reference evidence="2" key="1">
    <citation type="submission" date="2021-03" db="EMBL/GenBank/DDBJ databases">
        <title>Complete Genome of Pseudoalteromonas xiamenensis STKMTI.2, a new potential marine bacterium producing anti-Vibrio compounds.</title>
        <authorList>
            <person name="Handayani D.P."/>
            <person name="Isnansetyo A."/>
            <person name="Istiqomah I."/>
            <person name="Jumina J."/>
        </authorList>
    </citation>
    <scope>NUCLEOTIDE SEQUENCE</scope>
    <source>
        <strain evidence="2">STKMTI.2</strain>
        <plasmid evidence="2">unnamed5</plasmid>
    </source>
</reference>
<accession>A0A975HMM2</accession>
<name>A0A975HMM2_9GAMM</name>
<dbReference type="EMBL" id="CP072135">
    <property type="protein sequence ID" value="QTH73268.1"/>
    <property type="molecule type" value="Genomic_DNA"/>
</dbReference>
<dbReference type="AlphaFoldDB" id="A0A975HMM2"/>
<dbReference type="Gene3D" id="1.10.287.470">
    <property type="entry name" value="Helix hairpin bin"/>
    <property type="match status" value="1"/>
</dbReference>
<sequence>MDKLRTRPSTSRTWLKWPLITITAVAALWLLTGQATTQISKEKLWLASVTQGDLSLQASGFGVLQSKAQRFLTAPFSAVVEEIRLKPGALVNSNSVIVRLSNPEIDQNVTTAQMAVNAQKAVIAEFQLNFEKEQLSVQQDIQEVTLDLNVAKTRLNAEKNLAKDGVVSSLDLLNSEANVAKLEARLSHLRKRDKKGQALFEQKHQIESQKLEEKQSLLSLALNQQARLNVTAGIDGVLQALPIELGQSLSIGSQIALVGNTDSLIALIKVPQQELQNLAIGHSAMVDTRGGSAHANVVRIDPVVQDGHVEVELELTGDLPSNARPALNVSAVIELGRVANVLTLPVPVNAKANSRIPLYKLSDDQHSAELVWVELGKKSGQRIEVLNGAVRGDEFILSDIGNQYQQTNIELK</sequence>
<evidence type="ECO:0000256" key="1">
    <source>
        <dbReference type="ARBA" id="ARBA00022448"/>
    </source>
</evidence>
<dbReference type="GO" id="GO:0030313">
    <property type="term" value="C:cell envelope"/>
    <property type="evidence" value="ECO:0007669"/>
    <property type="project" value="TreeGrafter"/>
</dbReference>